<dbReference type="Gene3D" id="1.20.120.530">
    <property type="entry name" value="GntR ligand-binding domain-like"/>
    <property type="match status" value="1"/>
</dbReference>
<dbReference type="CDD" id="cd07377">
    <property type="entry name" value="WHTH_GntR"/>
    <property type="match status" value="1"/>
</dbReference>
<proteinExistence type="predicted"/>
<accession>A0ABQ2B9Y8</accession>
<dbReference type="Pfam" id="PF07729">
    <property type="entry name" value="FCD"/>
    <property type="match status" value="1"/>
</dbReference>
<dbReference type="InterPro" id="IPR000524">
    <property type="entry name" value="Tscrpt_reg_HTH_GntR"/>
</dbReference>
<dbReference type="InterPro" id="IPR011711">
    <property type="entry name" value="GntR_C"/>
</dbReference>
<dbReference type="RefSeq" id="WP_188524646.1">
    <property type="nucleotide sequence ID" value="NZ_BMDG01000011.1"/>
</dbReference>
<dbReference type="PANTHER" id="PTHR43537:SF45">
    <property type="entry name" value="GNTR FAMILY REGULATORY PROTEIN"/>
    <property type="match status" value="1"/>
</dbReference>
<reference evidence="6" key="1">
    <citation type="journal article" date="2019" name="Int. J. Syst. Evol. Microbiol.">
        <title>The Global Catalogue of Microorganisms (GCM) 10K type strain sequencing project: providing services to taxonomists for standard genome sequencing and annotation.</title>
        <authorList>
            <consortium name="The Broad Institute Genomics Platform"/>
            <consortium name="The Broad Institute Genome Sequencing Center for Infectious Disease"/>
            <person name="Wu L."/>
            <person name="Ma J."/>
        </authorList>
    </citation>
    <scope>NUCLEOTIDE SEQUENCE [LARGE SCALE GENOMIC DNA]</scope>
    <source>
        <strain evidence="6">CCM 8653</strain>
    </source>
</reference>
<dbReference type="SUPFAM" id="SSF48008">
    <property type="entry name" value="GntR ligand-binding domain-like"/>
    <property type="match status" value="1"/>
</dbReference>
<keyword evidence="1" id="KW-0805">Transcription regulation</keyword>
<dbReference type="EMBL" id="BMDG01000011">
    <property type="protein sequence ID" value="GGI10448.1"/>
    <property type="molecule type" value="Genomic_DNA"/>
</dbReference>
<dbReference type="InterPro" id="IPR036390">
    <property type="entry name" value="WH_DNA-bd_sf"/>
</dbReference>
<gene>
    <name evidence="5" type="ORF">GCM10007368_31290</name>
</gene>
<evidence type="ECO:0000313" key="5">
    <source>
        <dbReference type="EMBL" id="GGI10448.1"/>
    </source>
</evidence>
<dbReference type="SMART" id="SM00345">
    <property type="entry name" value="HTH_GNTR"/>
    <property type="match status" value="1"/>
</dbReference>
<dbReference type="Proteomes" id="UP000632535">
    <property type="component" value="Unassembled WGS sequence"/>
</dbReference>
<dbReference type="PROSITE" id="PS50949">
    <property type="entry name" value="HTH_GNTR"/>
    <property type="match status" value="1"/>
</dbReference>
<dbReference type="InterPro" id="IPR008920">
    <property type="entry name" value="TF_FadR/GntR_C"/>
</dbReference>
<comment type="caution">
    <text evidence="5">The sequence shown here is derived from an EMBL/GenBank/DDBJ whole genome shotgun (WGS) entry which is preliminary data.</text>
</comment>
<name>A0ABQ2B9Y8_9MICO</name>
<dbReference type="InterPro" id="IPR036388">
    <property type="entry name" value="WH-like_DNA-bd_sf"/>
</dbReference>
<keyword evidence="3" id="KW-0804">Transcription</keyword>
<evidence type="ECO:0000256" key="2">
    <source>
        <dbReference type="ARBA" id="ARBA00023125"/>
    </source>
</evidence>
<feature type="domain" description="HTH gntR-type" evidence="4">
    <location>
        <begin position="21"/>
        <end position="88"/>
    </location>
</feature>
<evidence type="ECO:0000313" key="6">
    <source>
        <dbReference type="Proteomes" id="UP000632535"/>
    </source>
</evidence>
<dbReference type="PANTHER" id="PTHR43537">
    <property type="entry name" value="TRANSCRIPTIONAL REGULATOR, GNTR FAMILY"/>
    <property type="match status" value="1"/>
</dbReference>
<keyword evidence="2" id="KW-0238">DNA-binding</keyword>
<evidence type="ECO:0000256" key="1">
    <source>
        <dbReference type="ARBA" id="ARBA00023015"/>
    </source>
</evidence>
<dbReference type="SMART" id="SM00895">
    <property type="entry name" value="FCD"/>
    <property type="match status" value="1"/>
</dbReference>
<keyword evidence="6" id="KW-1185">Reference proteome</keyword>
<dbReference type="Gene3D" id="1.10.10.10">
    <property type="entry name" value="Winged helix-like DNA-binding domain superfamily/Winged helix DNA-binding domain"/>
    <property type="match status" value="1"/>
</dbReference>
<evidence type="ECO:0000256" key="3">
    <source>
        <dbReference type="ARBA" id="ARBA00023163"/>
    </source>
</evidence>
<dbReference type="Pfam" id="PF00392">
    <property type="entry name" value="GntR"/>
    <property type="match status" value="1"/>
</dbReference>
<organism evidence="5 6">
    <name type="scientific">Isoptericola cucumis</name>
    <dbReference type="NCBI Taxonomy" id="1776856"/>
    <lineage>
        <taxon>Bacteria</taxon>
        <taxon>Bacillati</taxon>
        <taxon>Actinomycetota</taxon>
        <taxon>Actinomycetes</taxon>
        <taxon>Micrococcales</taxon>
        <taxon>Promicromonosporaceae</taxon>
        <taxon>Isoptericola</taxon>
    </lineage>
</organism>
<protein>
    <submittedName>
        <fullName evidence="5">GntR family transcriptional regulator</fullName>
    </submittedName>
</protein>
<dbReference type="SUPFAM" id="SSF46785">
    <property type="entry name" value="Winged helix' DNA-binding domain"/>
    <property type="match status" value="1"/>
</dbReference>
<sequence length="232" mass="25172">MSTGTRGRGSAPILGTLEAHGSIRSRVRETLREAMVAGELEPGAVYSAPVLAQRLGVSATPVREAMMELTQEGLVETIRQRGYRVVGLSDRALDEILQLRELIEVPTVGRVAALATPEQVRALRPLADRIDETASAGELQEFVAADTAFHTEVLAIAGNARLVEEVRRLRGMSRLLGLQTLHEEGRLVATIRDHHDLLDLLDAADVGGAESWMRRHLAHVRGIWSGRTAGGN</sequence>
<evidence type="ECO:0000259" key="4">
    <source>
        <dbReference type="PROSITE" id="PS50949"/>
    </source>
</evidence>